<keyword evidence="4" id="KW-1185">Reference proteome</keyword>
<dbReference type="PANTHER" id="PTHR42851:SF8">
    <property type="entry name" value="PWWP DOMAIN-CONTAINING PROTEIN"/>
    <property type="match status" value="1"/>
</dbReference>
<feature type="domain" description="PWWP" evidence="2">
    <location>
        <begin position="24"/>
        <end position="75"/>
    </location>
</feature>
<dbReference type="Gene3D" id="2.30.30.140">
    <property type="match status" value="1"/>
</dbReference>
<reference evidence="3 4" key="1">
    <citation type="journal article" date="2020" name="Nat. Commun.">
        <title>Genome of Tripterygium wilfordii and identification of cytochrome P450 involved in triptolide biosynthesis.</title>
        <authorList>
            <person name="Tu L."/>
            <person name="Su P."/>
            <person name="Zhang Z."/>
            <person name="Gao L."/>
            <person name="Wang J."/>
            <person name="Hu T."/>
            <person name="Zhou J."/>
            <person name="Zhang Y."/>
            <person name="Zhao Y."/>
            <person name="Liu Y."/>
            <person name="Song Y."/>
            <person name="Tong Y."/>
            <person name="Lu Y."/>
            <person name="Yang J."/>
            <person name="Xu C."/>
            <person name="Jia M."/>
            <person name="Peters R.J."/>
            <person name="Huang L."/>
            <person name="Gao W."/>
        </authorList>
    </citation>
    <scope>NUCLEOTIDE SEQUENCE [LARGE SCALE GENOMIC DNA]</scope>
    <source>
        <strain evidence="4">cv. XIE 37</strain>
        <tissue evidence="3">Leaf</tissue>
    </source>
</reference>
<dbReference type="CDD" id="cd05162">
    <property type="entry name" value="PWWP"/>
    <property type="match status" value="1"/>
</dbReference>
<dbReference type="SUPFAM" id="SSF63748">
    <property type="entry name" value="Tudor/PWWP/MBT"/>
    <property type="match status" value="1"/>
</dbReference>
<dbReference type="AlphaFoldDB" id="A0A7J7C9L5"/>
<dbReference type="Pfam" id="PF00855">
    <property type="entry name" value="PWWP"/>
    <property type="match status" value="1"/>
</dbReference>
<dbReference type="InterPro" id="IPR000313">
    <property type="entry name" value="PWWP_dom"/>
</dbReference>
<dbReference type="SMART" id="SM00293">
    <property type="entry name" value="PWWP"/>
    <property type="match status" value="1"/>
</dbReference>
<evidence type="ECO:0000313" key="3">
    <source>
        <dbReference type="EMBL" id="KAF5730854.1"/>
    </source>
</evidence>
<evidence type="ECO:0000256" key="1">
    <source>
        <dbReference type="SAM" id="MobiDB-lite"/>
    </source>
</evidence>
<sequence>MGNEVSTEAQDEEKEDNQEFNFTVGSIVWVKTKSGTWWPGKIHDPADASKFSLKSDQKHCFLVGYFGNSRVSWCHPSQLKNFEHMSHQNKARSFLRAVEKAVNEFGELVKSEMVCSCILKRGGMFDGNAQIQERIFVPGSKYDKLDEFSLAQFEPKKFLSQLKYLAQVVCMPSMLQLASVKGRLSSFYHFIGHSQLPLQQLQGIPHCDVLTTRDNTNVEVRDQNTKPHDGSSQFKRQKKNDFQVQEDLNVITLASQSMEEENFLSGSPNIGNADAGRDEISCKGFDLRERKRSKYLSYPYVNWGHKSFPDETEHPKAQLVHFEGAGLNSDDVQFSGPPSVCKGSGKRFQKKWFKKSGSENSILANPDFINATSAQLLSELCFTAVDCLYPNGNKNFEVTEWFFSRYRISRYHDESIYEMFCRNVTGQKEATGSEYRLLHRQTQEIKQISPGAKSEPKKRKRRTSKHSDDGIVADPPVVVGSNAKPDLNGKLVVPRSKT</sequence>
<dbReference type="EMBL" id="JAAARO010000019">
    <property type="protein sequence ID" value="KAF5730854.1"/>
    <property type="molecule type" value="Genomic_DNA"/>
</dbReference>
<organism evidence="3 4">
    <name type="scientific">Tripterygium wilfordii</name>
    <name type="common">Thunder God vine</name>
    <dbReference type="NCBI Taxonomy" id="458696"/>
    <lineage>
        <taxon>Eukaryota</taxon>
        <taxon>Viridiplantae</taxon>
        <taxon>Streptophyta</taxon>
        <taxon>Embryophyta</taxon>
        <taxon>Tracheophyta</taxon>
        <taxon>Spermatophyta</taxon>
        <taxon>Magnoliopsida</taxon>
        <taxon>eudicotyledons</taxon>
        <taxon>Gunneridae</taxon>
        <taxon>Pentapetalae</taxon>
        <taxon>rosids</taxon>
        <taxon>fabids</taxon>
        <taxon>Celastrales</taxon>
        <taxon>Celastraceae</taxon>
        <taxon>Tripterygium</taxon>
    </lineage>
</organism>
<comment type="caution">
    <text evidence="3">The sequence shown here is derived from an EMBL/GenBank/DDBJ whole genome shotgun (WGS) entry which is preliminary data.</text>
</comment>
<name>A0A7J7C9L5_TRIWF</name>
<dbReference type="Proteomes" id="UP000593562">
    <property type="component" value="Unassembled WGS sequence"/>
</dbReference>
<dbReference type="PANTHER" id="PTHR42851">
    <property type="entry name" value="ALDOLASE-RELATED"/>
    <property type="match status" value="1"/>
</dbReference>
<feature type="region of interest" description="Disordered" evidence="1">
    <location>
        <begin position="445"/>
        <end position="498"/>
    </location>
</feature>
<dbReference type="PROSITE" id="PS50812">
    <property type="entry name" value="PWWP"/>
    <property type="match status" value="1"/>
</dbReference>
<gene>
    <name evidence="3" type="ORF">HS088_TW19G00454</name>
</gene>
<keyword evidence="3" id="KW-0418">Kinase</keyword>
<evidence type="ECO:0000313" key="4">
    <source>
        <dbReference type="Proteomes" id="UP000593562"/>
    </source>
</evidence>
<dbReference type="InterPro" id="IPR053063">
    <property type="entry name" value="PWWP_domain_containing_PDP"/>
</dbReference>
<protein>
    <submittedName>
        <fullName evidence="3">Serine/threonine-protein kinase ATM-like</fullName>
    </submittedName>
</protein>
<dbReference type="GO" id="GO:0016301">
    <property type="term" value="F:kinase activity"/>
    <property type="evidence" value="ECO:0007669"/>
    <property type="project" value="UniProtKB-KW"/>
</dbReference>
<accession>A0A7J7C9L5</accession>
<proteinExistence type="predicted"/>
<dbReference type="InParanoid" id="A0A7J7C9L5"/>
<evidence type="ECO:0000259" key="2">
    <source>
        <dbReference type="PROSITE" id="PS50812"/>
    </source>
</evidence>
<keyword evidence="3" id="KW-0808">Transferase</keyword>